<dbReference type="PROSITE" id="PS51186">
    <property type="entry name" value="GNAT"/>
    <property type="match status" value="1"/>
</dbReference>
<dbReference type="Pfam" id="PF00583">
    <property type="entry name" value="Acetyltransf_1"/>
    <property type="match status" value="1"/>
</dbReference>
<dbReference type="SUPFAM" id="SSF55729">
    <property type="entry name" value="Acyl-CoA N-acyltransferases (Nat)"/>
    <property type="match status" value="1"/>
</dbReference>
<dbReference type="InterPro" id="IPR000182">
    <property type="entry name" value="GNAT_dom"/>
</dbReference>
<dbReference type="AlphaFoldDB" id="A0A6A8LK05"/>
<dbReference type="CDD" id="cd04301">
    <property type="entry name" value="NAT_SF"/>
    <property type="match status" value="1"/>
</dbReference>
<dbReference type="GO" id="GO:0008080">
    <property type="term" value="F:N-acetyltransferase activity"/>
    <property type="evidence" value="ECO:0007669"/>
    <property type="project" value="InterPro"/>
</dbReference>
<evidence type="ECO:0000259" key="1">
    <source>
        <dbReference type="PROSITE" id="PS51186"/>
    </source>
</evidence>
<dbReference type="InterPro" id="IPR016181">
    <property type="entry name" value="Acyl_CoA_acyltransferase"/>
</dbReference>
<organism evidence="2">
    <name type="scientific">Bacillus velezensis</name>
    <dbReference type="NCBI Taxonomy" id="492670"/>
    <lineage>
        <taxon>Bacteria</taxon>
        <taxon>Bacillati</taxon>
        <taxon>Bacillota</taxon>
        <taxon>Bacilli</taxon>
        <taxon>Bacillales</taxon>
        <taxon>Bacillaceae</taxon>
        <taxon>Bacillus</taxon>
        <taxon>Bacillus amyloliquefaciens group</taxon>
    </lineage>
</organism>
<reference evidence="2" key="1">
    <citation type="submission" date="2019-11" db="EMBL/GenBank/DDBJ databases">
        <title>Draft Genome Sequence of Plant Growth-Promoting Rhizosphere-Associated Bacteria.</title>
        <authorList>
            <person name="Vasilyev I.Y."/>
            <person name="Radchenko V."/>
            <person name="Ilnitskaya E.V."/>
        </authorList>
    </citation>
    <scope>NUCLEOTIDE SEQUENCE</scope>
    <source>
        <strain evidence="2">VRA_517_n</strain>
    </source>
</reference>
<evidence type="ECO:0000313" key="2">
    <source>
        <dbReference type="EMBL" id="MSE02500.1"/>
    </source>
</evidence>
<sequence length="290" mass="32929">MGVTELIKELRAESGAAEIDADRFNERLRVIRYDGQITALIPAVLAEAKQEGAQKVIFFAKRGDEPEFVKHLFIIEGVIDGYYNGHEAVVMVRYLSEERRRSDSYVSEDSAVDRLYETPRRGLTQTESTLMFRKADEDDADRLTHLYKHVFLTYPTPVFNPLYIKKTMKENTIYYAAFDQDRLIGAASADINPVLGHAEMTDCAVLSDYRGNSVTAHLFKALEQELAGRGIIHLFSLARAASYGMNAVLYHAGYGYRGRLVNNCRISEGLENMNIWCKTLRLAIHKEEFV</sequence>
<name>A0A6A8LK05_BACVE</name>
<dbReference type="NCBIfam" id="TIGR03827">
    <property type="entry name" value="GNAT_ablB"/>
    <property type="match status" value="1"/>
</dbReference>
<accession>A0A6A8LK05</accession>
<keyword evidence="2" id="KW-0808">Transferase</keyword>
<gene>
    <name evidence="2" type="primary">ablB</name>
    <name evidence="2" type="ORF">GKC39_10540</name>
</gene>
<dbReference type="RefSeq" id="WP_052586101.1">
    <property type="nucleotide sequence ID" value="NZ_CP064845.1"/>
</dbReference>
<dbReference type="Gene3D" id="3.40.630.30">
    <property type="match status" value="1"/>
</dbReference>
<comment type="caution">
    <text evidence="2">The sequence shown here is derived from an EMBL/GenBank/DDBJ whole genome shotgun (WGS) entry which is preliminary data.</text>
</comment>
<proteinExistence type="predicted"/>
<dbReference type="InterPro" id="IPR022525">
    <property type="entry name" value="GNAT_AblB"/>
</dbReference>
<protein>
    <submittedName>
        <fullName evidence="2">Putative beta-lysine N-acetyltransferase</fullName>
    </submittedName>
</protein>
<dbReference type="EMBL" id="WKKV01000004">
    <property type="protein sequence ID" value="MSE02500.1"/>
    <property type="molecule type" value="Genomic_DNA"/>
</dbReference>
<feature type="domain" description="N-acetyltransferase" evidence="1">
    <location>
        <begin position="130"/>
        <end position="281"/>
    </location>
</feature>